<evidence type="ECO:0000313" key="10">
    <source>
        <dbReference type="RefSeq" id="XP_022258050.1"/>
    </source>
</evidence>
<dbReference type="Gene3D" id="4.10.800.10">
    <property type="entry name" value="Thyroglobulin type-1"/>
    <property type="match status" value="1"/>
</dbReference>
<evidence type="ECO:0000259" key="7">
    <source>
        <dbReference type="PROSITE" id="PS51162"/>
    </source>
</evidence>
<dbReference type="Gene3D" id="3.30.60.30">
    <property type="match status" value="1"/>
</dbReference>
<keyword evidence="3" id="KW-0677">Repeat</keyword>
<evidence type="ECO:0000256" key="1">
    <source>
        <dbReference type="ARBA" id="ARBA00004613"/>
    </source>
</evidence>
<feature type="disulfide bond" evidence="5">
    <location>
        <begin position="143"/>
        <end position="150"/>
    </location>
</feature>
<reference evidence="10" key="1">
    <citation type="submission" date="2025-08" db="UniProtKB">
        <authorList>
            <consortium name="RefSeq"/>
        </authorList>
    </citation>
    <scope>IDENTIFICATION</scope>
    <source>
        <tissue evidence="10">Muscle</tissue>
    </source>
</reference>
<dbReference type="PANTHER" id="PTHR12352">
    <property type="entry name" value="SECRETED MODULAR CALCIUM-BINDING PROTEIN"/>
    <property type="match status" value="1"/>
</dbReference>
<dbReference type="Pfam" id="PF00086">
    <property type="entry name" value="Thyroglobulin_1"/>
    <property type="match status" value="1"/>
</dbReference>
<dbReference type="CDD" id="cd00104">
    <property type="entry name" value="KAZAL_FS"/>
    <property type="match status" value="1"/>
</dbReference>
<keyword evidence="4 5" id="KW-1015">Disulfide bond</keyword>
<protein>
    <submittedName>
        <fullName evidence="10">SPARC-related modular calcium-binding protein 1-like</fullName>
    </submittedName>
</protein>
<dbReference type="PROSITE" id="PS51465">
    <property type="entry name" value="KAZAL_2"/>
    <property type="match status" value="1"/>
</dbReference>
<dbReference type="SUPFAM" id="SSF100895">
    <property type="entry name" value="Kazal-type serine protease inhibitors"/>
    <property type="match status" value="1"/>
</dbReference>
<dbReference type="RefSeq" id="XP_022258050.1">
    <property type="nucleotide sequence ID" value="XM_022402342.1"/>
</dbReference>
<sequence>AVVEVTELRAVVEVTELRAVVEVTELRAVVEVTELRAVVELTELRAVFLLHSSDKKKECTIECSRANPILVCATDGRTYRSLCEIERAKCEGHPIEVKHHGKCPASARCLAQRNMAEAKHGLDQADVFKPRCKEDGSFMEVQCHESSGYCWCVDEHGKPLTGSSVKYGQPKCNRFGKRVNRRQPSRRGRQRKGKNE</sequence>
<dbReference type="InterPro" id="IPR051950">
    <property type="entry name" value="Dev_reg/Prot_inhib"/>
</dbReference>
<dbReference type="InterPro" id="IPR000716">
    <property type="entry name" value="Thyroglobulin_1"/>
</dbReference>
<evidence type="ECO:0000256" key="5">
    <source>
        <dbReference type="PROSITE-ProRule" id="PRU00500"/>
    </source>
</evidence>
<proteinExistence type="predicted"/>
<dbReference type="CDD" id="cd00191">
    <property type="entry name" value="TY"/>
    <property type="match status" value="1"/>
</dbReference>
<organism evidence="9 10">
    <name type="scientific">Limulus polyphemus</name>
    <name type="common">Atlantic horseshoe crab</name>
    <dbReference type="NCBI Taxonomy" id="6850"/>
    <lineage>
        <taxon>Eukaryota</taxon>
        <taxon>Metazoa</taxon>
        <taxon>Ecdysozoa</taxon>
        <taxon>Arthropoda</taxon>
        <taxon>Chelicerata</taxon>
        <taxon>Merostomata</taxon>
        <taxon>Xiphosura</taxon>
        <taxon>Limulidae</taxon>
        <taxon>Limulus</taxon>
    </lineage>
</organism>
<feature type="disulfide bond" evidence="5">
    <location>
        <begin position="152"/>
        <end position="172"/>
    </location>
</feature>
<dbReference type="PROSITE" id="PS51162">
    <property type="entry name" value="THYROGLOBULIN_1_2"/>
    <property type="match status" value="1"/>
</dbReference>
<feature type="non-terminal residue" evidence="10">
    <location>
        <position position="1"/>
    </location>
</feature>
<keyword evidence="2" id="KW-0964">Secreted</keyword>
<dbReference type="GeneID" id="111089576"/>
<dbReference type="Proteomes" id="UP000694941">
    <property type="component" value="Unplaced"/>
</dbReference>
<evidence type="ECO:0000256" key="3">
    <source>
        <dbReference type="ARBA" id="ARBA00022737"/>
    </source>
</evidence>
<keyword evidence="9" id="KW-1185">Reference proteome</keyword>
<dbReference type="InterPro" id="IPR036058">
    <property type="entry name" value="Kazal_dom_sf"/>
</dbReference>
<feature type="domain" description="Kazal-like" evidence="8">
    <location>
        <begin position="53"/>
        <end position="105"/>
    </location>
</feature>
<evidence type="ECO:0000256" key="4">
    <source>
        <dbReference type="ARBA" id="ARBA00023157"/>
    </source>
</evidence>
<dbReference type="Pfam" id="PF07648">
    <property type="entry name" value="Kazal_2"/>
    <property type="match status" value="1"/>
</dbReference>
<dbReference type="PANTHER" id="PTHR12352:SF30">
    <property type="entry name" value="FI05255P"/>
    <property type="match status" value="1"/>
</dbReference>
<feature type="compositionally biased region" description="Basic residues" evidence="6">
    <location>
        <begin position="174"/>
        <end position="196"/>
    </location>
</feature>
<evidence type="ECO:0000256" key="2">
    <source>
        <dbReference type="ARBA" id="ARBA00022525"/>
    </source>
</evidence>
<feature type="domain" description="Thyroglobulin type-1" evidence="7">
    <location>
        <begin position="106"/>
        <end position="172"/>
    </location>
</feature>
<comment type="caution">
    <text evidence="5">Lacks conserved residue(s) required for the propagation of feature annotation.</text>
</comment>
<evidence type="ECO:0000313" key="9">
    <source>
        <dbReference type="Proteomes" id="UP000694941"/>
    </source>
</evidence>
<evidence type="ECO:0000256" key="6">
    <source>
        <dbReference type="SAM" id="MobiDB-lite"/>
    </source>
</evidence>
<dbReference type="InterPro" id="IPR036857">
    <property type="entry name" value="Thyroglobulin_1_sf"/>
</dbReference>
<comment type="subcellular location">
    <subcellularLocation>
        <location evidence="1">Secreted</location>
    </subcellularLocation>
</comment>
<dbReference type="SMART" id="SM00211">
    <property type="entry name" value="TY"/>
    <property type="match status" value="1"/>
</dbReference>
<dbReference type="SMART" id="SM00280">
    <property type="entry name" value="KAZAL"/>
    <property type="match status" value="1"/>
</dbReference>
<feature type="region of interest" description="Disordered" evidence="6">
    <location>
        <begin position="165"/>
        <end position="196"/>
    </location>
</feature>
<evidence type="ECO:0000259" key="8">
    <source>
        <dbReference type="PROSITE" id="PS51465"/>
    </source>
</evidence>
<accession>A0ABM1TQ94</accession>
<dbReference type="SUPFAM" id="SSF57610">
    <property type="entry name" value="Thyroglobulin type-1 domain"/>
    <property type="match status" value="1"/>
</dbReference>
<dbReference type="PROSITE" id="PS00484">
    <property type="entry name" value="THYROGLOBULIN_1_1"/>
    <property type="match status" value="1"/>
</dbReference>
<name>A0ABM1TQ94_LIMPO</name>
<gene>
    <name evidence="10" type="primary">LOC111089576</name>
</gene>
<dbReference type="InterPro" id="IPR002350">
    <property type="entry name" value="Kazal_dom"/>
</dbReference>